<comment type="caution">
    <text evidence="2">The sequence shown here is derived from an EMBL/GenBank/DDBJ whole genome shotgun (WGS) entry which is preliminary data.</text>
</comment>
<reference evidence="2 3" key="1">
    <citation type="journal article" date="2018" name="Nat. Genet.">
        <title>The Rosa genome provides new insights in the design of modern roses.</title>
        <authorList>
            <person name="Bendahmane M."/>
        </authorList>
    </citation>
    <scope>NUCLEOTIDE SEQUENCE [LARGE SCALE GENOMIC DNA]</scope>
    <source>
        <strain evidence="3">cv. Old Blush</strain>
    </source>
</reference>
<organism evidence="2 3">
    <name type="scientific">Rosa chinensis</name>
    <name type="common">China rose</name>
    <dbReference type="NCBI Taxonomy" id="74649"/>
    <lineage>
        <taxon>Eukaryota</taxon>
        <taxon>Viridiplantae</taxon>
        <taxon>Streptophyta</taxon>
        <taxon>Embryophyta</taxon>
        <taxon>Tracheophyta</taxon>
        <taxon>Spermatophyta</taxon>
        <taxon>Magnoliopsida</taxon>
        <taxon>eudicotyledons</taxon>
        <taxon>Gunneridae</taxon>
        <taxon>Pentapetalae</taxon>
        <taxon>rosids</taxon>
        <taxon>fabids</taxon>
        <taxon>Rosales</taxon>
        <taxon>Rosaceae</taxon>
        <taxon>Rosoideae</taxon>
        <taxon>Rosoideae incertae sedis</taxon>
        <taxon>Rosa</taxon>
    </lineage>
</organism>
<dbReference type="Gramene" id="PRQ49351">
    <property type="protein sequence ID" value="PRQ49351"/>
    <property type="gene ID" value="RchiOBHm_Chr2g0120931"/>
</dbReference>
<feature type="region of interest" description="Disordered" evidence="1">
    <location>
        <begin position="30"/>
        <end position="57"/>
    </location>
</feature>
<proteinExistence type="predicted"/>
<accession>A0A2P6RSI5</accession>
<evidence type="ECO:0000313" key="3">
    <source>
        <dbReference type="Proteomes" id="UP000238479"/>
    </source>
</evidence>
<gene>
    <name evidence="2" type="ORF">RchiOBHm_Chr2g0120931</name>
</gene>
<protein>
    <submittedName>
        <fullName evidence="2">Uncharacterized protein</fullName>
    </submittedName>
</protein>
<dbReference type="AlphaFoldDB" id="A0A2P6RSI5"/>
<dbReference type="EMBL" id="PDCK01000040">
    <property type="protein sequence ID" value="PRQ49351.1"/>
    <property type="molecule type" value="Genomic_DNA"/>
</dbReference>
<sequence length="57" mass="6451">MVAYLVVEGQQWCFEEEDQQDCISKGPYPCQSSQAPIQPHRNCNHEDALDGHPLPPN</sequence>
<name>A0A2P6RSI5_ROSCH</name>
<evidence type="ECO:0000256" key="1">
    <source>
        <dbReference type="SAM" id="MobiDB-lite"/>
    </source>
</evidence>
<dbReference type="Proteomes" id="UP000238479">
    <property type="component" value="Chromosome 2"/>
</dbReference>
<evidence type="ECO:0000313" key="2">
    <source>
        <dbReference type="EMBL" id="PRQ49351.1"/>
    </source>
</evidence>
<keyword evidence="3" id="KW-1185">Reference proteome</keyword>